<name>A0A6A3PNM3_9STRA</name>
<dbReference type="Proteomes" id="UP000440732">
    <property type="component" value="Unassembled WGS sequence"/>
</dbReference>
<comment type="caution">
    <text evidence="1">The sequence shown here is derived from an EMBL/GenBank/DDBJ whole genome shotgun (WGS) entry which is preliminary data.</text>
</comment>
<evidence type="ECO:0000313" key="1">
    <source>
        <dbReference type="EMBL" id="KAE9064164.1"/>
    </source>
</evidence>
<dbReference type="AlphaFoldDB" id="A0A6A3PNM3"/>
<dbReference type="EMBL" id="QXGA01006157">
    <property type="protein sequence ID" value="KAE9064164.1"/>
    <property type="molecule type" value="Genomic_DNA"/>
</dbReference>
<accession>A0A6A3PNM3</accession>
<proteinExistence type="predicted"/>
<sequence>MEPGSPPSKFGWMESDVEILNYSSPTDANPSALLEVRNSSRRVHRHNYPQFWAKFIQRPSQTGVIAKRTKMRTDLCVPAPAFSTSKPF</sequence>
<organism evidence="1 2">
    <name type="scientific">Phytophthora fragariae</name>
    <dbReference type="NCBI Taxonomy" id="53985"/>
    <lineage>
        <taxon>Eukaryota</taxon>
        <taxon>Sar</taxon>
        <taxon>Stramenopiles</taxon>
        <taxon>Oomycota</taxon>
        <taxon>Peronosporomycetes</taxon>
        <taxon>Peronosporales</taxon>
        <taxon>Peronosporaceae</taxon>
        <taxon>Phytophthora</taxon>
    </lineage>
</organism>
<protein>
    <submittedName>
        <fullName evidence="1">Uncharacterized protein</fullName>
    </submittedName>
</protein>
<reference evidence="1 2" key="1">
    <citation type="submission" date="2018-08" db="EMBL/GenBank/DDBJ databases">
        <title>Genomic investigation of the strawberry pathogen Phytophthora fragariae indicates pathogenicity is determined by transcriptional variation in three key races.</title>
        <authorList>
            <person name="Adams T.M."/>
            <person name="Armitage A.D."/>
            <person name="Sobczyk M.K."/>
            <person name="Bates H.J."/>
            <person name="Dunwell J.M."/>
            <person name="Nellist C.F."/>
            <person name="Harrison R.J."/>
        </authorList>
    </citation>
    <scope>NUCLEOTIDE SEQUENCE [LARGE SCALE GENOMIC DNA]</scope>
    <source>
        <strain evidence="1 2">NOV-5</strain>
    </source>
</reference>
<evidence type="ECO:0000313" key="2">
    <source>
        <dbReference type="Proteomes" id="UP000440732"/>
    </source>
</evidence>
<gene>
    <name evidence="1" type="ORF">PF006_g30765</name>
</gene>